<evidence type="ECO:0000313" key="2">
    <source>
        <dbReference type="Proteomes" id="UP000565262"/>
    </source>
</evidence>
<dbReference type="Gene3D" id="3.30.2020.40">
    <property type="entry name" value="Uncharacterised protein PF10387, DUF2442"/>
    <property type="match status" value="1"/>
</dbReference>
<proteinExistence type="predicted"/>
<organism evidence="1 2">
    <name type="scientific">Oceanospirillum sediminis</name>
    <dbReference type="NCBI Taxonomy" id="2760088"/>
    <lineage>
        <taxon>Bacteria</taxon>
        <taxon>Pseudomonadati</taxon>
        <taxon>Pseudomonadota</taxon>
        <taxon>Gammaproteobacteria</taxon>
        <taxon>Oceanospirillales</taxon>
        <taxon>Oceanospirillaceae</taxon>
        <taxon>Oceanospirillum</taxon>
    </lineage>
</organism>
<dbReference type="AlphaFoldDB" id="A0A839IWM8"/>
<dbReference type="EMBL" id="JACJFM010000035">
    <property type="protein sequence ID" value="MBB1488777.1"/>
    <property type="molecule type" value="Genomic_DNA"/>
</dbReference>
<sequence>MMPAQSQIKAQGIAFTDKELIVESDQSRHSVPLSWIKALEDTPRSQLEDYELQLDGTCVYWPQLELTLSVKGLILGSYIQDGLELLEEMCEPPTTESQT</sequence>
<protein>
    <submittedName>
        <fullName evidence="1">DUF2442 domain-containing protein</fullName>
    </submittedName>
</protein>
<dbReference type="Proteomes" id="UP000565262">
    <property type="component" value="Unassembled WGS sequence"/>
</dbReference>
<dbReference type="Pfam" id="PF10387">
    <property type="entry name" value="DUF2442"/>
    <property type="match status" value="1"/>
</dbReference>
<dbReference type="RefSeq" id="WP_182810549.1">
    <property type="nucleotide sequence ID" value="NZ_JACJFM010000035.1"/>
</dbReference>
<gene>
    <name evidence="1" type="ORF">H4O21_19395</name>
</gene>
<reference evidence="1 2" key="1">
    <citation type="submission" date="2020-08" db="EMBL/GenBank/DDBJ databases">
        <title>Oceanospirillum sp. nov. isolated from marine sediment.</title>
        <authorList>
            <person name="Ji X."/>
        </authorList>
    </citation>
    <scope>NUCLEOTIDE SEQUENCE [LARGE SCALE GENOMIC DNA]</scope>
    <source>
        <strain evidence="1 2">D5</strain>
    </source>
</reference>
<dbReference type="InterPro" id="IPR018841">
    <property type="entry name" value="DUF2442"/>
</dbReference>
<name>A0A839IWM8_9GAMM</name>
<evidence type="ECO:0000313" key="1">
    <source>
        <dbReference type="EMBL" id="MBB1488777.1"/>
    </source>
</evidence>
<keyword evidence="2" id="KW-1185">Reference proteome</keyword>
<accession>A0A839IWM8</accession>
<comment type="caution">
    <text evidence="1">The sequence shown here is derived from an EMBL/GenBank/DDBJ whole genome shotgun (WGS) entry which is preliminary data.</text>
</comment>